<evidence type="ECO:0000256" key="1">
    <source>
        <dbReference type="SAM" id="MobiDB-lite"/>
    </source>
</evidence>
<organism evidence="2 3">
    <name type="scientific">Roseospira visakhapatnamensis</name>
    <dbReference type="NCBI Taxonomy" id="390880"/>
    <lineage>
        <taxon>Bacteria</taxon>
        <taxon>Pseudomonadati</taxon>
        <taxon>Pseudomonadota</taxon>
        <taxon>Alphaproteobacteria</taxon>
        <taxon>Rhodospirillales</taxon>
        <taxon>Rhodospirillaceae</taxon>
        <taxon>Roseospira</taxon>
    </lineage>
</organism>
<protein>
    <submittedName>
        <fullName evidence="2">Uncharacterized protein (DUF934 family)</fullName>
    </submittedName>
</protein>
<evidence type="ECO:0000313" key="3">
    <source>
        <dbReference type="Proteomes" id="UP000554286"/>
    </source>
</evidence>
<gene>
    <name evidence="2" type="ORF">GGD89_002047</name>
</gene>
<name>A0A7W6RE72_9PROT</name>
<evidence type="ECO:0000313" key="2">
    <source>
        <dbReference type="EMBL" id="MBB4266416.1"/>
    </source>
</evidence>
<sequence length="176" mass="18937">MPLLEDGRSVADPWIAGTDGQPVPDTGPVLVPLERLRAENAALTARGAPLGVALPNDAEVSDLIALLDGDVNRLDLITLTLPAFKDGRAYSQARQLRETHGYRGRLRAVGEVLRDQLAFLARCGVDAVEIDHPDAEALWRAAVGEIDAVYQPTGDGRTPIPALRRHISPARREDAA</sequence>
<dbReference type="AlphaFoldDB" id="A0A7W6RE72"/>
<dbReference type="Proteomes" id="UP000554286">
    <property type="component" value="Unassembled WGS sequence"/>
</dbReference>
<dbReference type="Pfam" id="PF06073">
    <property type="entry name" value="DUF934"/>
    <property type="match status" value="1"/>
</dbReference>
<dbReference type="InterPro" id="IPR008318">
    <property type="entry name" value="UCP030820"/>
</dbReference>
<dbReference type="PIRSF" id="PIRSF030820">
    <property type="entry name" value="UCP030820"/>
    <property type="match status" value="1"/>
</dbReference>
<comment type="caution">
    <text evidence="2">The sequence shown here is derived from an EMBL/GenBank/DDBJ whole genome shotgun (WGS) entry which is preliminary data.</text>
</comment>
<reference evidence="2 3" key="1">
    <citation type="submission" date="2020-08" db="EMBL/GenBank/DDBJ databases">
        <title>Genome sequencing of Purple Non-Sulfur Bacteria from various extreme environments.</title>
        <authorList>
            <person name="Mayer M."/>
        </authorList>
    </citation>
    <scope>NUCLEOTIDE SEQUENCE [LARGE SCALE GENOMIC DNA]</scope>
    <source>
        <strain evidence="2 3">JA131</strain>
    </source>
</reference>
<keyword evidence="3" id="KW-1185">Reference proteome</keyword>
<dbReference type="EMBL" id="JACIGK010000013">
    <property type="protein sequence ID" value="MBB4266416.1"/>
    <property type="molecule type" value="Genomic_DNA"/>
</dbReference>
<feature type="region of interest" description="Disordered" evidence="1">
    <location>
        <begin position="1"/>
        <end position="23"/>
    </location>
</feature>
<proteinExistence type="predicted"/>
<accession>A0A7W6RE72</accession>
<dbReference type="RefSeq" id="WP_184044804.1">
    <property type="nucleotide sequence ID" value="NZ_JACIGK010000013.1"/>
</dbReference>
<feature type="region of interest" description="Disordered" evidence="1">
    <location>
        <begin position="157"/>
        <end position="176"/>
    </location>
</feature>